<dbReference type="STRING" id="4615.A0A199VKD1"/>
<comment type="caution">
    <text evidence="2">The sequence shown here is derived from an EMBL/GenBank/DDBJ whole genome shotgun (WGS) entry which is preliminary data.</text>
</comment>
<accession>A0A199VKD1</accession>
<dbReference type="InterPro" id="IPR053168">
    <property type="entry name" value="Glutamic_endopeptidase"/>
</dbReference>
<dbReference type="Proteomes" id="UP000092600">
    <property type="component" value="Unassembled WGS sequence"/>
</dbReference>
<organism evidence="2 3">
    <name type="scientific">Ananas comosus</name>
    <name type="common">Pineapple</name>
    <name type="synonym">Ananas ananas</name>
    <dbReference type="NCBI Taxonomy" id="4615"/>
    <lineage>
        <taxon>Eukaryota</taxon>
        <taxon>Viridiplantae</taxon>
        <taxon>Streptophyta</taxon>
        <taxon>Embryophyta</taxon>
        <taxon>Tracheophyta</taxon>
        <taxon>Spermatophyta</taxon>
        <taxon>Magnoliopsida</taxon>
        <taxon>Liliopsida</taxon>
        <taxon>Poales</taxon>
        <taxon>Bromeliaceae</taxon>
        <taxon>Bromelioideae</taxon>
        <taxon>Ananas</taxon>
    </lineage>
</organism>
<evidence type="ECO:0000313" key="3">
    <source>
        <dbReference type="Proteomes" id="UP000092600"/>
    </source>
</evidence>
<feature type="non-terminal residue" evidence="2">
    <location>
        <position position="1"/>
    </location>
</feature>
<dbReference type="PROSITE" id="PS52045">
    <property type="entry name" value="NEPROSIN_PEP_CD"/>
    <property type="match status" value="1"/>
</dbReference>
<evidence type="ECO:0000313" key="2">
    <source>
        <dbReference type="EMBL" id="OAY77627.1"/>
    </source>
</evidence>
<name>A0A199VKD1_ANACO</name>
<protein>
    <recommendedName>
        <fullName evidence="1">Neprosin PEP catalytic domain-containing protein</fullName>
    </recommendedName>
</protein>
<sequence>LAVYKSGSGKFDEFYGAKATLNVYGFPNLKGQESSSAVIWILNNADNQLNVITTGWHHGIKLSCPETTNWACSDMYYKPVKWAKELREIDIPPIDRHLVSKEIDIIKDGSHLESRTSKKSFLGKAQNNFEISTHLFSSSKQIEEMVFLLLRRAFFEASYIFQALKEMGPGFNCNNSRTITPKSHSTHQVYPELYGDTQTHFFTLWAVDEQSSTGCYNLQCNGFVLQNATSIVPGVVLNPVSTVDGPQYEVTIKVFKDATSGDWWLYFGHDDNLNPVGYWPKSLFTSLANKATRVDFGGQVTFPKNDTGPPMGSGHFPEDHKAAYFKDTNYIDKNGGFFLPDNPDFRVDSPDCYNLGGFDTDHFLYGGPGGCTN</sequence>
<reference evidence="2 3" key="1">
    <citation type="journal article" date="2016" name="DNA Res.">
        <title>The draft genome of MD-2 pineapple using hybrid error correction of long reads.</title>
        <authorList>
            <person name="Redwan R.M."/>
            <person name="Saidin A."/>
            <person name="Kumar S.V."/>
        </authorList>
    </citation>
    <scope>NUCLEOTIDE SEQUENCE [LARGE SCALE GENOMIC DNA]</scope>
    <source>
        <strain evidence="3">cv. MD2</strain>
        <tissue evidence="2">Leaf</tissue>
    </source>
</reference>
<dbReference type="Pfam" id="PF03080">
    <property type="entry name" value="Neprosin"/>
    <property type="match status" value="1"/>
</dbReference>
<dbReference type="InterPro" id="IPR004314">
    <property type="entry name" value="Neprosin"/>
</dbReference>
<dbReference type="EMBL" id="LSRQ01001489">
    <property type="protein sequence ID" value="OAY77627.1"/>
    <property type="molecule type" value="Genomic_DNA"/>
</dbReference>
<dbReference type="PANTHER" id="PTHR31589:SF223">
    <property type="entry name" value="PROTEIN, PUTATIVE (DUF239)-RELATED"/>
    <property type="match status" value="1"/>
</dbReference>
<gene>
    <name evidence="2" type="ORF">ACMD2_24771</name>
</gene>
<proteinExistence type="predicted"/>
<dbReference type="Gene3D" id="3.90.1320.10">
    <property type="entry name" value="Outer-capsid protein sigma 3, large lobe"/>
    <property type="match status" value="1"/>
</dbReference>
<evidence type="ECO:0000259" key="1">
    <source>
        <dbReference type="PROSITE" id="PS52045"/>
    </source>
</evidence>
<feature type="domain" description="Neprosin PEP catalytic" evidence="1">
    <location>
        <begin position="105"/>
        <end position="372"/>
    </location>
</feature>
<dbReference type="PANTHER" id="PTHR31589">
    <property type="entry name" value="PROTEIN, PUTATIVE (DUF239)-RELATED-RELATED"/>
    <property type="match status" value="1"/>
</dbReference>
<dbReference type="AlphaFoldDB" id="A0A199VKD1"/>